<sequence>SSLAEFVPAKEQKTSAAQHRLFCPVHCCHGNQSEHGRLSVIPIQDVSPDSLQTPSHSLPLKGLSKPNHSLDLSCGTPGLPKEGCSGMANDSEVQQLRCKLKEAEESLQKAAQYGLQLLDG</sequence>
<evidence type="ECO:0000313" key="2">
    <source>
        <dbReference type="Proteomes" id="UP000034805"/>
    </source>
</evidence>
<evidence type="ECO:0000313" key="1">
    <source>
        <dbReference type="EMBL" id="KPP66750.1"/>
    </source>
</evidence>
<dbReference type="EMBL" id="JARO02005459">
    <property type="protein sequence ID" value="KPP66750.1"/>
    <property type="molecule type" value="Genomic_DNA"/>
</dbReference>
<accession>A0A0P7WSR2</accession>
<feature type="non-terminal residue" evidence="1">
    <location>
        <position position="120"/>
    </location>
</feature>
<dbReference type="Proteomes" id="UP000034805">
    <property type="component" value="Unassembled WGS sequence"/>
</dbReference>
<reference evidence="1 2" key="1">
    <citation type="submission" date="2015-08" db="EMBL/GenBank/DDBJ databases">
        <title>The genome of the Asian arowana (Scleropages formosus).</title>
        <authorList>
            <person name="Tan M.H."/>
            <person name="Gan H.M."/>
            <person name="Croft L.J."/>
            <person name="Austin C.M."/>
        </authorList>
    </citation>
    <scope>NUCLEOTIDE SEQUENCE [LARGE SCALE GENOMIC DNA]</scope>
    <source>
        <strain evidence="1">Aro1</strain>
    </source>
</reference>
<protein>
    <submittedName>
        <fullName evidence="1">Uncharacterized protein</fullName>
    </submittedName>
</protein>
<feature type="non-terminal residue" evidence="1">
    <location>
        <position position="1"/>
    </location>
</feature>
<dbReference type="AlphaFoldDB" id="A0A0P7WSR2"/>
<proteinExistence type="predicted"/>
<comment type="caution">
    <text evidence="1">The sequence shown here is derived from an EMBL/GenBank/DDBJ whole genome shotgun (WGS) entry which is preliminary data.</text>
</comment>
<name>A0A0P7WSR2_SCLFO</name>
<organism evidence="1 2">
    <name type="scientific">Scleropages formosus</name>
    <name type="common">Asian bonytongue</name>
    <name type="synonym">Osteoglossum formosum</name>
    <dbReference type="NCBI Taxonomy" id="113540"/>
    <lineage>
        <taxon>Eukaryota</taxon>
        <taxon>Metazoa</taxon>
        <taxon>Chordata</taxon>
        <taxon>Craniata</taxon>
        <taxon>Vertebrata</taxon>
        <taxon>Euteleostomi</taxon>
        <taxon>Actinopterygii</taxon>
        <taxon>Neopterygii</taxon>
        <taxon>Teleostei</taxon>
        <taxon>Osteoglossocephala</taxon>
        <taxon>Osteoglossomorpha</taxon>
        <taxon>Osteoglossiformes</taxon>
        <taxon>Osteoglossidae</taxon>
        <taxon>Scleropages</taxon>
    </lineage>
</organism>
<gene>
    <name evidence="1" type="ORF">Z043_114721</name>
</gene>